<name>A0A916YQ72_9BACT</name>
<dbReference type="PANTHER" id="PTHR43355:SF2">
    <property type="entry name" value="FLAVIN REDUCTASE (NADPH)"/>
    <property type="match status" value="1"/>
</dbReference>
<dbReference type="InterPro" id="IPR051606">
    <property type="entry name" value="Polyketide_Oxido-like"/>
</dbReference>
<dbReference type="Pfam" id="PF13460">
    <property type="entry name" value="NAD_binding_10"/>
    <property type="match status" value="1"/>
</dbReference>
<dbReference type="Gene3D" id="3.40.50.720">
    <property type="entry name" value="NAD(P)-binding Rossmann-like Domain"/>
    <property type="match status" value="1"/>
</dbReference>
<reference evidence="2" key="2">
    <citation type="submission" date="2020-09" db="EMBL/GenBank/DDBJ databases">
        <authorList>
            <person name="Sun Q."/>
            <person name="Zhou Y."/>
        </authorList>
    </citation>
    <scope>NUCLEOTIDE SEQUENCE</scope>
    <source>
        <strain evidence="2">CGMCC 1.15958</strain>
    </source>
</reference>
<dbReference type="RefSeq" id="WP_188765791.1">
    <property type="nucleotide sequence ID" value="NZ_BMKK01000003.1"/>
</dbReference>
<dbReference type="GO" id="GO:0016646">
    <property type="term" value="F:oxidoreductase activity, acting on the CH-NH group of donors, NAD or NADP as acceptor"/>
    <property type="evidence" value="ECO:0007669"/>
    <property type="project" value="TreeGrafter"/>
</dbReference>
<evidence type="ECO:0000313" key="3">
    <source>
        <dbReference type="Proteomes" id="UP000609064"/>
    </source>
</evidence>
<keyword evidence="3" id="KW-1185">Reference proteome</keyword>
<sequence length="216" mass="24534">MQKHTKIAVIGGTGKSGKYLVRELIKQGYFIKLLLRPSTNRTDTPKHPLIEIIEGNANDYQSISTLIDGCEAVISTLGMGIPASEKTIFSQSTTNIIRAMNEHQIRRYVVITGLNVDTIWDKKSDKNLMATRWMYENFPISTADKQTEYALLIANNIDWTLVRLPLIEQTDEQRQTQTSLEDCEGDKVSATDLAHFLIEQLTDKTFIRQAPFLWSL</sequence>
<protein>
    <submittedName>
        <fullName evidence="2">NADH-flavin reductase</fullName>
    </submittedName>
</protein>
<evidence type="ECO:0000313" key="2">
    <source>
        <dbReference type="EMBL" id="GGD54746.1"/>
    </source>
</evidence>
<proteinExistence type="predicted"/>
<accession>A0A916YQ72</accession>
<dbReference type="AlphaFoldDB" id="A0A916YQ72"/>
<evidence type="ECO:0000259" key="1">
    <source>
        <dbReference type="Pfam" id="PF13460"/>
    </source>
</evidence>
<comment type="caution">
    <text evidence="2">The sequence shown here is derived from an EMBL/GenBank/DDBJ whole genome shotgun (WGS) entry which is preliminary data.</text>
</comment>
<dbReference type="EMBL" id="BMKK01000003">
    <property type="protein sequence ID" value="GGD54746.1"/>
    <property type="molecule type" value="Genomic_DNA"/>
</dbReference>
<dbReference type="SUPFAM" id="SSF51735">
    <property type="entry name" value="NAD(P)-binding Rossmann-fold domains"/>
    <property type="match status" value="1"/>
</dbReference>
<reference evidence="2" key="1">
    <citation type="journal article" date="2014" name="Int. J. Syst. Evol. Microbiol.">
        <title>Complete genome sequence of Corynebacterium casei LMG S-19264T (=DSM 44701T), isolated from a smear-ripened cheese.</title>
        <authorList>
            <consortium name="US DOE Joint Genome Institute (JGI-PGF)"/>
            <person name="Walter F."/>
            <person name="Albersmeier A."/>
            <person name="Kalinowski J."/>
            <person name="Ruckert C."/>
        </authorList>
    </citation>
    <scope>NUCLEOTIDE SEQUENCE</scope>
    <source>
        <strain evidence="2">CGMCC 1.15958</strain>
    </source>
</reference>
<dbReference type="PANTHER" id="PTHR43355">
    <property type="entry name" value="FLAVIN REDUCTASE (NADPH)"/>
    <property type="match status" value="1"/>
</dbReference>
<organism evidence="2 3">
    <name type="scientific">Emticicia aquatilis</name>
    <dbReference type="NCBI Taxonomy" id="1537369"/>
    <lineage>
        <taxon>Bacteria</taxon>
        <taxon>Pseudomonadati</taxon>
        <taxon>Bacteroidota</taxon>
        <taxon>Cytophagia</taxon>
        <taxon>Cytophagales</taxon>
        <taxon>Leadbetterellaceae</taxon>
        <taxon>Emticicia</taxon>
    </lineage>
</organism>
<dbReference type="InterPro" id="IPR036291">
    <property type="entry name" value="NAD(P)-bd_dom_sf"/>
</dbReference>
<feature type="domain" description="NAD(P)-binding" evidence="1">
    <location>
        <begin position="11"/>
        <end position="203"/>
    </location>
</feature>
<dbReference type="Proteomes" id="UP000609064">
    <property type="component" value="Unassembled WGS sequence"/>
</dbReference>
<gene>
    <name evidence="2" type="ORF">GCM10011514_18640</name>
</gene>
<dbReference type="InterPro" id="IPR016040">
    <property type="entry name" value="NAD(P)-bd_dom"/>
</dbReference>